<evidence type="ECO:0000256" key="5">
    <source>
        <dbReference type="ARBA" id="ARBA00053444"/>
    </source>
</evidence>
<dbReference type="InterPro" id="IPR005225">
    <property type="entry name" value="Small_GTP-bd"/>
</dbReference>
<dbReference type="SMART" id="SM00173">
    <property type="entry name" value="RAS"/>
    <property type="match status" value="1"/>
</dbReference>
<dbReference type="PROSITE" id="PS51421">
    <property type="entry name" value="RAS"/>
    <property type="match status" value="1"/>
</dbReference>
<dbReference type="FunFam" id="3.40.50.300:FF:001018">
    <property type="entry name" value="Rab family GTPase"/>
    <property type="match status" value="1"/>
</dbReference>
<sequence length="200" mass="22528">MSNDYDLLFKVLIVGESGVGKSCLLLRFTEDLFIENYISTIGVDFKIRTIEQEGAKVKLQIWDTAGQERFRAITKSYYHGSNGIVVVYDITDRKTFEKISDWFEQINTSEPNEDSCKILIGNKCDLNESRQVSLEEGEQLARDYNVPFMETSAKDSINVDNLFDLMARAMREKSGKFTTGSSNGNVSLKKGQSIGKKGCC</sequence>
<organism evidence="8">
    <name type="scientific">Trichomonas vaginalis</name>
    <dbReference type="NCBI Taxonomy" id="5722"/>
    <lineage>
        <taxon>Eukaryota</taxon>
        <taxon>Metamonada</taxon>
        <taxon>Parabasalia</taxon>
        <taxon>Trichomonadida</taxon>
        <taxon>Trichomonadidae</taxon>
        <taxon>Trichomonas</taxon>
    </lineage>
</organism>
<accession>Q0PH39</accession>
<dbReference type="EMBL" id="DQ836049">
    <property type="protein sequence ID" value="ABH06563.1"/>
    <property type="molecule type" value="Genomic_DNA"/>
</dbReference>
<dbReference type="SMART" id="SM00176">
    <property type="entry name" value="RAN"/>
    <property type="match status" value="1"/>
</dbReference>
<dbReference type="InterPro" id="IPR027417">
    <property type="entry name" value="P-loop_NTPase"/>
</dbReference>
<evidence type="ECO:0000313" key="8">
    <source>
        <dbReference type="EMBL" id="ABH06563.1"/>
    </source>
</evidence>
<dbReference type="PRINTS" id="PR00449">
    <property type="entry name" value="RASTRNSFRMNG"/>
</dbReference>
<dbReference type="SMART" id="SM00175">
    <property type="entry name" value="RAB"/>
    <property type="match status" value="1"/>
</dbReference>
<dbReference type="Gene3D" id="3.40.50.300">
    <property type="entry name" value="P-loop containing nucleotide triphosphate hydrolases"/>
    <property type="match status" value="1"/>
</dbReference>
<evidence type="ECO:0000256" key="3">
    <source>
        <dbReference type="ARBA" id="ARBA00023134"/>
    </source>
</evidence>
<dbReference type="PANTHER" id="PTHR47980">
    <property type="entry name" value="LD44762P"/>
    <property type="match status" value="1"/>
</dbReference>
<proteinExistence type="evidence at transcript level"/>
<reference evidence="8" key="1">
    <citation type="submission" date="2006-07" db="EMBL/GenBank/DDBJ databases">
        <title>Molecular cloning and characterization of Trichomonas vaginalis Rab1 proteins.</title>
        <authorList>
            <person name="Xu X."/>
            <person name="Fu Y."/>
            <person name="Xu M."/>
            <person name="Shi Y."/>
            <person name="Xu J."/>
        </authorList>
    </citation>
    <scope>NUCLEOTIDE SEQUENCE</scope>
    <source>
        <strain evidence="8">LX006</strain>
    </source>
</reference>
<dbReference type="SUPFAM" id="SSF52540">
    <property type="entry name" value="P-loop containing nucleoside triphosphate hydrolases"/>
    <property type="match status" value="1"/>
</dbReference>
<keyword evidence="2" id="KW-0547">Nucleotide-binding</keyword>
<evidence type="ECO:0000256" key="6">
    <source>
        <dbReference type="ARBA" id="ARBA00067099"/>
    </source>
</evidence>
<keyword evidence="3" id="KW-0342">GTP-binding</keyword>
<keyword evidence="4" id="KW-0449">Lipoprotein</keyword>
<name>Q0PH39_TRIVA</name>
<protein>
    <recommendedName>
        <fullName evidence="6">Ras-related protein Rab-1</fullName>
    </recommendedName>
    <alternativeName>
        <fullName evidence="7">Small GTP-binding protein rab1</fullName>
    </alternativeName>
</protein>
<dbReference type="Pfam" id="PF00071">
    <property type="entry name" value="Ras"/>
    <property type="match status" value="1"/>
</dbReference>
<evidence type="ECO:0000256" key="1">
    <source>
        <dbReference type="ARBA" id="ARBA00006270"/>
    </source>
</evidence>
<dbReference type="EMBL" id="DQ836048">
    <property type="protein sequence ID" value="ABH06562.1"/>
    <property type="molecule type" value="mRNA"/>
</dbReference>
<dbReference type="InterPro" id="IPR025662">
    <property type="entry name" value="Sigma_54_int_dom_ATP-bd_1"/>
</dbReference>
<dbReference type="InterPro" id="IPR001806">
    <property type="entry name" value="Small_GTPase"/>
</dbReference>
<dbReference type="GO" id="GO:0005525">
    <property type="term" value="F:GTP binding"/>
    <property type="evidence" value="ECO:0007669"/>
    <property type="project" value="UniProtKB-KW"/>
</dbReference>
<dbReference type="GO" id="GO:0003924">
    <property type="term" value="F:GTPase activity"/>
    <property type="evidence" value="ECO:0007669"/>
    <property type="project" value="InterPro"/>
</dbReference>
<dbReference type="PROSITE" id="PS51420">
    <property type="entry name" value="RHO"/>
    <property type="match status" value="1"/>
</dbReference>
<dbReference type="NCBIfam" id="TIGR00231">
    <property type="entry name" value="small_GTP"/>
    <property type="match status" value="1"/>
</dbReference>
<dbReference type="AlphaFoldDB" id="Q0PH39"/>
<evidence type="ECO:0000256" key="4">
    <source>
        <dbReference type="ARBA" id="ARBA00023288"/>
    </source>
</evidence>
<comment type="function">
    <text evidence="5">Protein transport. Probably involved in vesicular traffic from ER to Golgi.</text>
</comment>
<evidence type="ECO:0000256" key="2">
    <source>
        <dbReference type="ARBA" id="ARBA00022741"/>
    </source>
</evidence>
<dbReference type="PROSITE" id="PS00675">
    <property type="entry name" value="SIGMA54_INTERACT_1"/>
    <property type="match status" value="1"/>
</dbReference>
<dbReference type="VEuPathDB" id="TrichDB:TVAG_383350"/>
<evidence type="ECO:0000256" key="7">
    <source>
        <dbReference type="ARBA" id="ARBA00081865"/>
    </source>
</evidence>
<dbReference type="InterPro" id="IPR050305">
    <property type="entry name" value="Small_GTPase_Rab"/>
</dbReference>
<dbReference type="VEuPathDB" id="TrichDB:TVAGG3_0308520"/>
<dbReference type="SMART" id="SM00174">
    <property type="entry name" value="RHO"/>
    <property type="match status" value="1"/>
</dbReference>
<dbReference type="PROSITE" id="PS51419">
    <property type="entry name" value="RAB"/>
    <property type="match status" value="1"/>
</dbReference>
<dbReference type="SMART" id="SM00177">
    <property type="entry name" value="ARF"/>
    <property type="match status" value="1"/>
</dbReference>
<comment type="similarity">
    <text evidence="1">Belongs to the small GTPase superfamily. Rab family.</text>
</comment>